<gene>
    <name evidence="12" type="ORF">TIFTF001_003323</name>
</gene>
<evidence type="ECO:0000256" key="4">
    <source>
        <dbReference type="ARBA" id="ARBA00022723"/>
    </source>
</evidence>
<keyword evidence="5 9" id="KW-0378">Hydrolase</keyword>
<comment type="cofactor">
    <cofactor evidence="1">
        <name>Mn(2+)</name>
        <dbReference type="ChEBI" id="CHEBI:29035"/>
    </cofactor>
</comment>
<dbReference type="Gene3D" id="3.60.40.10">
    <property type="entry name" value="PPM-type phosphatase domain"/>
    <property type="match status" value="1"/>
</dbReference>
<proteinExistence type="inferred from homology"/>
<keyword evidence="8" id="KW-0464">Manganese</keyword>
<organism evidence="12 13">
    <name type="scientific">Ficus carica</name>
    <name type="common">Common fig</name>
    <dbReference type="NCBI Taxonomy" id="3494"/>
    <lineage>
        <taxon>Eukaryota</taxon>
        <taxon>Viridiplantae</taxon>
        <taxon>Streptophyta</taxon>
        <taxon>Embryophyta</taxon>
        <taxon>Tracheophyta</taxon>
        <taxon>Spermatophyta</taxon>
        <taxon>Magnoliopsida</taxon>
        <taxon>eudicotyledons</taxon>
        <taxon>Gunneridae</taxon>
        <taxon>Pentapetalae</taxon>
        <taxon>rosids</taxon>
        <taxon>fabids</taxon>
        <taxon>Rosales</taxon>
        <taxon>Moraceae</taxon>
        <taxon>Ficeae</taxon>
        <taxon>Ficus</taxon>
    </lineage>
</organism>
<keyword evidence="13" id="KW-1185">Reference proteome</keyword>
<dbReference type="Gramene" id="FCD_00004827-RA">
    <property type="protein sequence ID" value="FCD_00004827-RA:cds"/>
    <property type="gene ID" value="FCD_00004827"/>
</dbReference>
<evidence type="ECO:0000256" key="8">
    <source>
        <dbReference type="ARBA" id="ARBA00023211"/>
    </source>
</evidence>
<dbReference type="Pfam" id="PF00481">
    <property type="entry name" value="PP2C"/>
    <property type="match status" value="1"/>
</dbReference>
<evidence type="ECO:0000256" key="5">
    <source>
        <dbReference type="ARBA" id="ARBA00022801"/>
    </source>
</evidence>
<comment type="cofactor">
    <cofactor evidence="2">
        <name>Mg(2+)</name>
        <dbReference type="ChEBI" id="CHEBI:18420"/>
    </cofactor>
</comment>
<feature type="domain" description="PPM-type phosphatase" evidence="11">
    <location>
        <begin position="81"/>
        <end position="364"/>
    </location>
</feature>
<evidence type="ECO:0000256" key="10">
    <source>
        <dbReference type="SAM" id="MobiDB-lite"/>
    </source>
</evidence>
<sequence length="368" mass="39993">MESFNPKAIESHMEDFCTSKRKRGIGEINSCEVSAIPSKDSSQRDSPLSESSDRRLIGKTDGELEENEDGEGGIRSLKCVSHGWISVIGRRRKMEDAVAVAEFDSYQFFAVYDGHGGSGVANACRNRLHRLLEEEVEGKVHRSCGGGGTVEWEKVLKTCFRKMDEEVGGGRTIEEEEDMEEGGGDKAVALNTVGSTAVVVIVGKGVVVVANCGDSRAVLCRDGGSVPLSRDHKPDRPDERERVEAAGGRIINWNGSRVLGVLATSRSIGDHYLKPYVISEPEVIVWERTNSDQFLVIASDGLWDVVSNEFACEIVRRRFNGQISRRFSDGLSGSSTAAEAAALLAELAIARGSKDNISVVVVDLRSFP</sequence>
<dbReference type="FunFam" id="3.60.40.10:FF:000041">
    <property type="entry name" value="Protein phosphatase 2C 51"/>
    <property type="match status" value="1"/>
</dbReference>
<accession>A0AA87Z8J2</accession>
<dbReference type="CDD" id="cd00143">
    <property type="entry name" value="PP2Cc"/>
    <property type="match status" value="1"/>
</dbReference>
<evidence type="ECO:0000256" key="6">
    <source>
        <dbReference type="ARBA" id="ARBA00022842"/>
    </source>
</evidence>
<evidence type="ECO:0000313" key="13">
    <source>
        <dbReference type="Proteomes" id="UP001187192"/>
    </source>
</evidence>
<dbReference type="SMART" id="SM00332">
    <property type="entry name" value="PP2Cc"/>
    <property type="match status" value="1"/>
</dbReference>
<dbReference type="InterPro" id="IPR036457">
    <property type="entry name" value="PPM-type-like_dom_sf"/>
</dbReference>
<dbReference type="SMART" id="SM00331">
    <property type="entry name" value="PP2C_SIG"/>
    <property type="match status" value="1"/>
</dbReference>
<dbReference type="PROSITE" id="PS51746">
    <property type="entry name" value="PPM_2"/>
    <property type="match status" value="1"/>
</dbReference>
<dbReference type="Proteomes" id="UP001187192">
    <property type="component" value="Unassembled WGS sequence"/>
</dbReference>
<dbReference type="GO" id="GO:0046872">
    <property type="term" value="F:metal ion binding"/>
    <property type="evidence" value="ECO:0007669"/>
    <property type="project" value="UniProtKB-KW"/>
</dbReference>
<dbReference type="SUPFAM" id="SSF81606">
    <property type="entry name" value="PP2C-like"/>
    <property type="match status" value="1"/>
</dbReference>
<evidence type="ECO:0000256" key="7">
    <source>
        <dbReference type="ARBA" id="ARBA00022912"/>
    </source>
</evidence>
<protein>
    <recommendedName>
        <fullName evidence="3">protein-serine/threonine phosphatase</fullName>
        <ecNumber evidence="3">3.1.3.16</ecNumber>
    </recommendedName>
</protein>
<evidence type="ECO:0000313" key="12">
    <source>
        <dbReference type="EMBL" id="GMN31593.1"/>
    </source>
</evidence>
<dbReference type="EMBL" id="BTGU01000003">
    <property type="protein sequence ID" value="GMN31593.1"/>
    <property type="molecule type" value="Genomic_DNA"/>
</dbReference>
<dbReference type="InterPro" id="IPR000222">
    <property type="entry name" value="PP2C_BS"/>
</dbReference>
<keyword evidence="4" id="KW-0479">Metal-binding</keyword>
<evidence type="ECO:0000256" key="1">
    <source>
        <dbReference type="ARBA" id="ARBA00001936"/>
    </source>
</evidence>
<feature type="region of interest" description="Disordered" evidence="10">
    <location>
        <begin position="33"/>
        <end position="71"/>
    </location>
</feature>
<evidence type="ECO:0000256" key="3">
    <source>
        <dbReference type="ARBA" id="ARBA00013081"/>
    </source>
</evidence>
<dbReference type="PROSITE" id="PS01032">
    <property type="entry name" value="PPM_1"/>
    <property type="match status" value="1"/>
</dbReference>
<evidence type="ECO:0000256" key="2">
    <source>
        <dbReference type="ARBA" id="ARBA00001946"/>
    </source>
</evidence>
<keyword evidence="7 9" id="KW-0904">Protein phosphatase</keyword>
<name>A0AA87Z8J2_FICCA</name>
<feature type="compositionally biased region" description="Basic and acidic residues" evidence="10">
    <location>
        <begin position="51"/>
        <end position="62"/>
    </location>
</feature>
<dbReference type="GO" id="GO:0004722">
    <property type="term" value="F:protein serine/threonine phosphatase activity"/>
    <property type="evidence" value="ECO:0007669"/>
    <property type="project" value="UniProtKB-EC"/>
</dbReference>
<dbReference type="AlphaFoldDB" id="A0AA87Z8J2"/>
<dbReference type="PANTHER" id="PTHR47992">
    <property type="entry name" value="PROTEIN PHOSPHATASE"/>
    <property type="match status" value="1"/>
</dbReference>
<evidence type="ECO:0000259" key="11">
    <source>
        <dbReference type="PROSITE" id="PS51746"/>
    </source>
</evidence>
<reference evidence="12" key="1">
    <citation type="submission" date="2023-07" db="EMBL/GenBank/DDBJ databases">
        <title>draft genome sequence of fig (Ficus carica).</title>
        <authorList>
            <person name="Takahashi T."/>
            <person name="Nishimura K."/>
        </authorList>
    </citation>
    <scope>NUCLEOTIDE SEQUENCE</scope>
</reference>
<comment type="similarity">
    <text evidence="9">Belongs to the PP2C family.</text>
</comment>
<keyword evidence="6" id="KW-0460">Magnesium</keyword>
<evidence type="ECO:0000256" key="9">
    <source>
        <dbReference type="RuleBase" id="RU003465"/>
    </source>
</evidence>
<dbReference type="InterPro" id="IPR001932">
    <property type="entry name" value="PPM-type_phosphatase-like_dom"/>
</dbReference>
<dbReference type="EC" id="3.1.3.16" evidence="3"/>
<comment type="caution">
    <text evidence="12">The sequence shown here is derived from an EMBL/GenBank/DDBJ whole genome shotgun (WGS) entry which is preliminary data.</text>
</comment>
<dbReference type="InterPro" id="IPR015655">
    <property type="entry name" value="PP2C"/>
</dbReference>